<dbReference type="NCBIfam" id="TIGR00278">
    <property type="entry name" value="membrane protein insertion efficiency factor YidD"/>
    <property type="match status" value="1"/>
</dbReference>
<sequence length="89" mass="10266">MEKIKQALRQLLIAVPLALIKFYQWFISPMLGQRCRFHPSCSWYAIDALKTHGLVKGGWLSIKRILKCHPLHAGGYDPVPEKQQDKHSK</sequence>
<comment type="function">
    <text evidence="1">Could be involved in insertion of integral membrane proteins into the membrane.</text>
</comment>
<keyword evidence="1" id="KW-1003">Cell membrane</keyword>
<dbReference type="AlphaFoldDB" id="A0A4U0Z9Y0"/>
<dbReference type="PANTHER" id="PTHR33383:SF1">
    <property type="entry name" value="MEMBRANE PROTEIN INSERTION EFFICIENCY FACTOR-RELATED"/>
    <property type="match status" value="1"/>
</dbReference>
<comment type="similarity">
    <text evidence="1">Belongs to the UPF0161 family.</text>
</comment>
<dbReference type="Proteomes" id="UP000305471">
    <property type="component" value="Unassembled WGS sequence"/>
</dbReference>
<dbReference type="EMBL" id="SWCO01000007">
    <property type="protein sequence ID" value="TKB02569.1"/>
    <property type="molecule type" value="Genomic_DNA"/>
</dbReference>
<accession>A0A4U0Z9Y0</accession>
<evidence type="ECO:0000256" key="1">
    <source>
        <dbReference type="HAMAP-Rule" id="MF_00386"/>
    </source>
</evidence>
<keyword evidence="3" id="KW-1185">Reference proteome</keyword>
<dbReference type="GO" id="GO:0005886">
    <property type="term" value="C:plasma membrane"/>
    <property type="evidence" value="ECO:0007669"/>
    <property type="project" value="UniProtKB-SubCell"/>
</dbReference>
<dbReference type="InterPro" id="IPR002696">
    <property type="entry name" value="Membr_insert_effic_factor_YidD"/>
</dbReference>
<dbReference type="PANTHER" id="PTHR33383">
    <property type="entry name" value="MEMBRANE PROTEIN INSERTION EFFICIENCY FACTOR-RELATED"/>
    <property type="match status" value="1"/>
</dbReference>
<comment type="subcellular location">
    <subcellularLocation>
        <location evidence="1">Cell membrane</location>
        <topology evidence="1">Peripheral membrane protein</topology>
        <orientation evidence="1">Cytoplasmic side</orientation>
    </subcellularLocation>
</comment>
<organism evidence="2 3">
    <name type="scientific">Alteromonas portus</name>
    <dbReference type="NCBI Taxonomy" id="2565549"/>
    <lineage>
        <taxon>Bacteria</taxon>
        <taxon>Pseudomonadati</taxon>
        <taxon>Pseudomonadota</taxon>
        <taxon>Gammaproteobacteria</taxon>
        <taxon>Alteromonadales</taxon>
        <taxon>Alteromonadaceae</taxon>
        <taxon>Alteromonas/Salinimonas group</taxon>
        <taxon>Alteromonas</taxon>
    </lineage>
</organism>
<dbReference type="SMART" id="SM01234">
    <property type="entry name" value="Haemolytic"/>
    <property type="match status" value="1"/>
</dbReference>
<proteinExistence type="inferred from homology"/>
<name>A0A4U0Z9Y0_9ALTE</name>
<dbReference type="HAMAP" id="MF_00386">
    <property type="entry name" value="UPF0161_YidD"/>
    <property type="match status" value="1"/>
</dbReference>
<keyword evidence="1" id="KW-0472">Membrane</keyword>
<evidence type="ECO:0000313" key="2">
    <source>
        <dbReference type="EMBL" id="TKB02569.1"/>
    </source>
</evidence>
<dbReference type="Pfam" id="PF01809">
    <property type="entry name" value="YidD"/>
    <property type="match status" value="1"/>
</dbReference>
<evidence type="ECO:0000313" key="3">
    <source>
        <dbReference type="Proteomes" id="UP000305471"/>
    </source>
</evidence>
<protein>
    <recommendedName>
        <fullName evidence="1">Putative membrane protein insertion efficiency factor</fullName>
    </recommendedName>
</protein>
<reference evidence="2 3" key="1">
    <citation type="submission" date="2019-04" db="EMBL/GenBank/DDBJ databases">
        <title>Alteromonas portus sp. nov., an alginate lyase-excreting marine bacterium.</title>
        <authorList>
            <person name="Huang H."/>
            <person name="Mo K."/>
            <person name="Bao S."/>
        </authorList>
    </citation>
    <scope>NUCLEOTIDE SEQUENCE [LARGE SCALE GENOMIC DNA]</scope>
    <source>
        <strain evidence="2 3">HB161718</strain>
    </source>
</reference>
<comment type="caution">
    <text evidence="2">The sequence shown here is derived from an EMBL/GenBank/DDBJ whole genome shotgun (WGS) entry which is preliminary data.</text>
</comment>
<gene>
    <name evidence="2" type="primary">yidD</name>
    <name evidence="2" type="ORF">E5672_11915</name>
</gene>
<dbReference type="OrthoDB" id="9801753at2"/>